<feature type="transmembrane region" description="Helical" evidence="6">
    <location>
        <begin position="419"/>
        <end position="438"/>
    </location>
</feature>
<gene>
    <name evidence="8" type="ORF">CINCED_3A008866</name>
</gene>
<dbReference type="Proteomes" id="UP000325440">
    <property type="component" value="Unassembled WGS sequence"/>
</dbReference>
<dbReference type="Gene3D" id="1.20.1250.20">
    <property type="entry name" value="MFS general substrate transporter like domains"/>
    <property type="match status" value="1"/>
</dbReference>
<dbReference type="SUPFAM" id="SSF103473">
    <property type="entry name" value="MFS general substrate transporter"/>
    <property type="match status" value="1"/>
</dbReference>
<dbReference type="InterPro" id="IPR050930">
    <property type="entry name" value="MFS_Vesicular_Transporter"/>
</dbReference>
<feature type="transmembrane region" description="Helical" evidence="6">
    <location>
        <begin position="199"/>
        <end position="218"/>
    </location>
</feature>
<protein>
    <submittedName>
        <fullName evidence="8">Major facilitator superfamily,Major facilitator superfamily domain</fullName>
    </submittedName>
</protein>
<feature type="transmembrane region" description="Helical" evidence="6">
    <location>
        <begin position="358"/>
        <end position="377"/>
    </location>
</feature>
<sequence length="484" mass="52809">MESDLGVIAVVYLSMFLDNVLLTVVVPIIPEHLYIQWIANNTSNTANNVTRTRADQPLLPGSLMKIKLQTLENENETIGLLLSSKAIVQLFMNPVVGVLTSYVGYNLPIFLGSILLVVISVLFAYGDTFIALLVARSLQGTASALIGVSGMCLIADQKHMSDLKRSKVMGLVMGSIALGVLVGYPFGGILYDFVDKSTPFNIIICVIAFDLGLQLYIFNLNPIKQANSIKEMLQLKQTRCNNHQSHFNNENWKDLLKDGYILLIIFAICITSSAMAILEPFLPIWLIQIINPEKWQLGTVFIPDSLGYLIGTNFFGSLSYTLGQWRVAVMATLLVGISAIMIPAATTIVGLVCPHFGLGLGIGIVDSALVPMLANLVDTRHPNLHYGSVYALQQTAVSLAYSIGPIIGGRFVKTIGFPWLMRTVGIINVLYCGMLVILSKVSNNEMEKINSGTSITDYKSTSAVVSFFNKPIAYEKLDDTATAN</sequence>
<comment type="subcellular location">
    <subcellularLocation>
        <location evidence="1">Membrane</location>
        <topology evidence="1">Multi-pass membrane protein</topology>
    </subcellularLocation>
</comment>
<keyword evidence="3 6" id="KW-0812">Transmembrane</keyword>
<dbReference type="EMBL" id="CABPRJ010000949">
    <property type="protein sequence ID" value="VVC31417.1"/>
    <property type="molecule type" value="Genomic_DNA"/>
</dbReference>
<dbReference type="GO" id="GO:0015842">
    <property type="term" value="P:aminergic neurotransmitter loading into synaptic vesicle"/>
    <property type="evidence" value="ECO:0007669"/>
    <property type="project" value="TreeGrafter"/>
</dbReference>
<dbReference type="InterPro" id="IPR011701">
    <property type="entry name" value="MFS"/>
</dbReference>
<feature type="domain" description="Major facilitator superfamily (MFS) profile" evidence="7">
    <location>
        <begin position="7"/>
        <end position="440"/>
    </location>
</feature>
<feature type="transmembrane region" description="Helical" evidence="6">
    <location>
        <begin position="102"/>
        <end position="125"/>
    </location>
</feature>
<name>A0A5E4MKH1_9HEMI</name>
<dbReference type="InterPro" id="IPR020846">
    <property type="entry name" value="MFS_dom"/>
</dbReference>
<organism evidence="8 9">
    <name type="scientific">Cinara cedri</name>
    <dbReference type="NCBI Taxonomy" id="506608"/>
    <lineage>
        <taxon>Eukaryota</taxon>
        <taxon>Metazoa</taxon>
        <taxon>Ecdysozoa</taxon>
        <taxon>Arthropoda</taxon>
        <taxon>Hexapoda</taxon>
        <taxon>Insecta</taxon>
        <taxon>Pterygota</taxon>
        <taxon>Neoptera</taxon>
        <taxon>Paraneoptera</taxon>
        <taxon>Hemiptera</taxon>
        <taxon>Sternorrhyncha</taxon>
        <taxon>Aphidomorpha</taxon>
        <taxon>Aphidoidea</taxon>
        <taxon>Aphididae</taxon>
        <taxon>Lachninae</taxon>
        <taxon>Cinara</taxon>
    </lineage>
</organism>
<evidence type="ECO:0000256" key="4">
    <source>
        <dbReference type="ARBA" id="ARBA00022989"/>
    </source>
</evidence>
<dbReference type="AlphaFoldDB" id="A0A5E4MKH1"/>
<feature type="transmembrane region" description="Helical" evidence="6">
    <location>
        <begin position="168"/>
        <end position="187"/>
    </location>
</feature>
<evidence type="ECO:0000259" key="7">
    <source>
        <dbReference type="PROSITE" id="PS50850"/>
    </source>
</evidence>
<dbReference type="FunFam" id="1.20.1250.20:FF:000401">
    <property type="entry name" value="Vesicular amine transporter"/>
    <property type="match status" value="1"/>
</dbReference>
<keyword evidence="2" id="KW-0813">Transport</keyword>
<evidence type="ECO:0000256" key="3">
    <source>
        <dbReference type="ARBA" id="ARBA00022692"/>
    </source>
</evidence>
<dbReference type="InterPro" id="IPR036259">
    <property type="entry name" value="MFS_trans_sf"/>
</dbReference>
<keyword evidence="5 6" id="KW-0472">Membrane</keyword>
<feature type="transmembrane region" description="Helical" evidence="6">
    <location>
        <begin position="306"/>
        <end position="323"/>
    </location>
</feature>
<dbReference type="Pfam" id="PF07690">
    <property type="entry name" value="MFS_1"/>
    <property type="match status" value="1"/>
</dbReference>
<dbReference type="PANTHER" id="PTHR23506">
    <property type="entry name" value="GH10249P"/>
    <property type="match status" value="1"/>
</dbReference>
<feature type="transmembrane region" description="Helical" evidence="6">
    <location>
        <begin position="6"/>
        <end position="29"/>
    </location>
</feature>
<evidence type="ECO:0000256" key="1">
    <source>
        <dbReference type="ARBA" id="ARBA00004141"/>
    </source>
</evidence>
<evidence type="ECO:0000256" key="5">
    <source>
        <dbReference type="ARBA" id="ARBA00023136"/>
    </source>
</evidence>
<feature type="transmembrane region" description="Helical" evidence="6">
    <location>
        <begin position="389"/>
        <end position="407"/>
    </location>
</feature>
<evidence type="ECO:0000313" key="8">
    <source>
        <dbReference type="EMBL" id="VVC31417.1"/>
    </source>
</evidence>
<dbReference type="GO" id="GO:0030672">
    <property type="term" value="C:synaptic vesicle membrane"/>
    <property type="evidence" value="ECO:0007669"/>
    <property type="project" value="TreeGrafter"/>
</dbReference>
<dbReference type="GO" id="GO:0043195">
    <property type="term" value="C:terminal bouton"/>
    <property type="evidence" value="ECO:0007669"/>
    <property type="project" value="TreeGrafter"/>
</dbReference>
<accession>A0A5E4MKH1</accession>
<evidence type="ECO:0000256" key="6">
    <source>
        <dbReference type="SAM" id="Phobius"/>
    </source>
</evidence>
<proteinExistence type="predicted"/>
<dbReference type="OrthoDB" id="5086884at2759"/>
<feature type="transmembrane region" description="Helical" evidence="6">
    <location>
        <begin position="260"/>
        <end position="286"/>
    </location>
</feature>
<keyword evidence="9" id="KW-1185">Reference proteome</keyword>
<evidence type="ECO:0000256" key="2">
    <source>
        <dbReference type="ARBA" id="ARBA00022448"/>
    </source>
</evidence>
<feature type="transmembrane region" description="Helical" evidence="6">
    <location>
        <begin position="137"/>
        <end position="156"/>
    </location>
</feature>
<reference evidence="8 9" key="1">
    <citation type="submission" date="2019-08" db="EMBL/GenBank/DDBJ databases">
        <authorList>
            <person name="Alioto T."/>
            <person name="Alioto T."/>
            <person name="Gomez Garrido J."/>
        </authorList>
    </citation>
    <scope>NUCLEOTIDE SEQUENCE [LARGE SCALE GENOMIC DNA]</scope>
</reference>
<keyword evidence="4 6" id="KW-1133">Transmembrane helix</keyword>
<dbReference type="PANTHER" id="PTHR23506:SF4">
    <property type="entry name" value="PORTABELLA"/>
    <property type="match status" value="1"/>
</dbReference>
<dbReference type="CDD" id="cd17384">
    <property type="entry name" value="MFS_SLC18A1_2_VAT1_2"/>
    <property type="match status" value="1"/>
</dbReference>
<feature type="transmembrane region" description="Helical" evidence="6">
    <location>
        <begin position="330"/>
        <end position="352"/>
    </location>
</feature>
<evidence type="ECO:0000313" key="9">
    <source>
        <dbReference type="Proteomes" id="UP000325440"/>
    </source>
</evidence>
<dbReference type="PROSITE" id="PS50850">
    <property type="entry name" value="MFS"/>
    <property type="match status" value="1"/>
</dbReference>
<dbReference type="GO" id="GO:0005335">
    <property type="term" value="F:serotonin:sodium:chloride symporter activity"/>
    <property type="evidence" value="ECO:0007669"/>
    <property type="project" value="TreeGrafter"/>
</dbReference>